<dbReference type="InterPro" id="IPR000515">
    <property type="entry name" value="MetI-like"/>
</dbReference>
<evidence type="ECO:0000256" key="1">
    <source>
        <dbReference type="ARBA" id="ARBA00004651"/>
    </source>
</evidence>
<sequence>MRKSWLSYLFIAPFCITFVVYIMIPTAAAIILSFTRFNSVEPPEFVGLLNYKVLLTQDLIFWKYAIPNTFLFAVIVGPVAYVLSFGLAWLISQLPAKIRLWYTLAMYTPSLTSGIAMGVIWLVLFSGDRLGYLNSFLLQLGVIDTQQLWTTDPRYLMKIMIIVTLWSSMGVGFLALLAGIQNVDPTLYEAGRIDGIKSRLQEIWYITIPAMKPQMLFGAVMSTVGTFKAGAISTELSGSNPSPQYAGHLLINHIDDYGFIRYELGYASTISVVLLLVIYLTSKLCWRLFGSKEDE</sequence>
<dbReference type="PROSITE" id="PS50928">
    <property type="entry name" value="ABC_TM1"/>
    <property type="match status" value="1"/>
</dbReference>
<dbReference type="SUPFAM" id="SSF161098">
    <property type="entry name" value="MetI-like"/>
    <property type="match status" value="1"/>
</dbReference>
<evidence type="ECO:0000256" key="6">
    <source>
        <dbReference type="ARBA" id="ARBA00023136"/>
    </source>
</evidence>
<dbReference type="Proteomes" id="UP001596113">
    <property type="component" value="Unassembled WGS sequence"/>
</dbReference>
<feature type="transmembrane region" description="Helical" evidence="7">
    <location>
        <begin position="7"/>
        <end position="34"/>
    </location>
</feature>
<dbReference type="PANTHER" id="PTHR43005:SF1">
    <property type="entry name" value="SPERMIDINE_PUTRESCINE TRANSPORT SYSTEM PERMEASE PROTEIN"/>
    <property type="match status" value="1"/>
</dbReference>
<evidence type="ECO:0000256" key="7">
    <source>
        <dbReference type="RuleBase" id="RU363032"/>
    </source>
</evidence>
<proteinExistence type="inferred from homology"/>
<dbReference type="PANTHER" id="PTHR43005">
    <property type="entry name" value="BLR7065 PROTEIN"/>
    <property type="match status" value="1"/>
</dbReference>
<evidence type="ECO:0000256" key="3">
    <source>
        <dbReference type="ARBA" id="ARBA00022475"/>
    </source>
</evidence>
<feature type="transmembrane region" description="Helical" evidence="7">
    <location>
        <begin position="161"/>
        <end position="180"/>
    </location>
</feature>
<dbReference type="EMBL" id="JBHSMI010000028">
    <property type="protein sequence ID" value="MFC5404769.1"/>
    <property type="molecule type" value="Genomic_DNA"/>
</dbReference>
<reference evidence="10" key="1">
    <citation type="journal article" date="2019" name="Int. J. Syst. Evol. Microbiol.">
        <title>The Global Catalogue of Microorganisms (GCM) 10K type strain sequencing project: providing services to taxonomists for standard genome sequencing and annotation.</title>
        <authorList>
            <consortium name="The Broad Institute Genomics Platform"/>
            <consortium name="The Broad Institute Genome Sequencing Center for Infectious Disease"/>
            <person name="Wu L."/>
            <person name="Ma J."/>
        </authorList>
    </citation>
    <scope>NUCLEOTIDE SEQUENCE [LARGE SCALE GENOMIC DNA]</scope>
    <source>
        <strain evidence="10">CGMCC 1.18575</strain>
    </source>
</reference>
<feature type="transmembrane region" description="Helical" evidence="7">
    <location>
        <begin position="70"/>
        <end position="92"/>
    </location>
</feature>
<dbReference type="CDD" id="cd06261">
    <property type="entry name" value="TM_PBP2"/>
    <property type="match status" value="1"/>
</dbReference>
<dbReference type="Gene3D" id="1.10.3720.10">
    <property type="entry name" value="MetI-like"/>
    <property type="match status" value="1"/>
</dbReference>
<evidence type="ECO:0000313" key="10">
    <source>
        <dbReference type="Proteomes" id="UP001596113"/>
    </source>
</evidence>
<dbReference type="InterPro" id="IPR035906">
    <property type="entry name" value="MetI-like_sf"/>
</dbReference>
<dbReference type="RefSeq" id="WP_378136048.1">
    <property type="nucleotide sequence ID" value="NZ_JBHSMI010000028.1"/>
</dbReference>
<keyword evidence="2 7" id="KW-0813">Transport</keyword>
<keyword evidence="6 7" id="KW-0472">Membrane</keyword>
<keyword evidence="5 7" id="KW-1133">Transmembrane helix</keyword>
<evidence type="ECO:0000313" key="9">
    <source>
        <dbReference type="EMBL" id="MFC5404769.1"/>
    </source>
</evidence>
<accession>A0ABW0HUR8</accession>
<keyword evidence="3" id="KW-1003">Cell membrane</keyword>
<comment type="caution">
    <text evidence="9">The sequence shown here is derived from an EMBL/GenBank/DDBJ whole genome shotgun (WGS) entry which is preliminary data.</text>
</comment>
<organism evidence="9 10">
    <name type="scientific">Cohnella soli</name>
    <dbReference type="NCBI Taxonomy" id="425005"/>
    <lineage>
        <taxon>Bacteria</taxon>
        <taxon>Bacillati</taxon>
        <taxon>Bacillota</taxon>
        <taxon>Bacilli</taxon>
        <taxon>Bacillales</taxon>
        <taxon>Paenibacillaceae</taxon>
        <taxon>Cohnella</taxon>
    </lineage>
</organism>
<evidence type="ECO:0000256" key="4">
    <source>
        <dbReference type="ARBA" id="ARBA00022692"/>
    </source>
</evidence>
<gene>
    <name evidence="9" type="ORF">ACFPOF_18680</name>
</gene>
<keyword evidence="4 7" id="KW-0812">Transmembrane</keyword>
<evidence type="ECO:0000256" key="5">
    <source>
        <dbReference type="ARBA" id="ARBA00022989"/>
    </source>
</evidence>
<feature type="transmembrane region" description="Helical" evidence="7">
    <location>
        <begin position="264"/>
        <end position="282"/>
    </location>
</feature>
<comment type="subcellular location">
    <subcellularLocation>
        <location evidence="1 7">Cell membrane</location>
        <topology evidence="1 7">Multi-pass membrane protein</topology>
    </subcellularLocation>
</comment>
<name>A0ABW0HUR8_9BACL</name>
<feature type="transmembrane region" description="Helical" evidence="7">
    <location>
        <begin position="104"/>
        <end position="124"/>
    </location>
</feature>
<protein>
    <submittedName>
        <fullName evidence="9">Carbohydrate ABC transporter permease</fullName>
    </submittedName>
</protein>
<evidence type="ECO:0000256" key="2">
    <source>
        <dbReference type="ARBA" id="ARBA00022448"/>
    </source>
</evidence>
<dbReference type="Pfam" id="PF00528">
    <property type="entry name" value="BPD_transp_1"/>
    <property type="match status" value="1"/>
</dbReference>
<evidence type="ECO:0000259" key="8">
    <source>
        <dbReference type="PROSITE" id="PS50928"/>
    </source>
</evidence>
<keyword evidence="10" id="KW-1185">Reference proteome</keyword>
<comment type="similarity">
    <text evidence="7">Belongs to the binding-protein-dependent transport system permease family.</text>
</comment>
<feature type="domain" description="ABC transmembrane type-1" evidence="8">
    <location>
        <begin position="66"/>
        <end position="285"/>
    </location>
</feature>